<protein>
    <submittedName>
        <fullName evidence="2">Uncharacterized protein</fullName>
    </submittedName>
</protein>
<name>A0ABD0P842_CIRMR</name>
<proteinExistence type="predicted"/>
<reference evidence="2 3" key="1">
    <citation type="submission" date="2024-05" db="EMBL/GenBank/DDBJ databases">
        <title>Genome sequencing and assembly of Indian major carp, Cirrhinus mrigala (Hamilton, 1822).</title>
        <authorList>
            <person name="Mohindra V."/>
            <person name="Chowdhury L.M."/>
            <person name="Lal K."/>
            <person name="Jena J.K."/>
        </authorList>
    </citation>
    <scope>NUCLEOTIDE SEQUENCE [LARGE SCALE GENOMIC DNA]</scope>
    <source>
        <strain evidence="2">CM1030</strain>
        <tissue evidence="2">Blood</tissue>
    </source>
</reference>
<feature type="non-terminal residue" evidence="2">
    <location>
        <position position="52"/>
    </location>
</feature>
<gene>
    <name evidence="2" type="ORF">M9458_034854</name>
</gene>
<evidence type="ECO:0000313" key="2">
    <source>
        <dbReference type="EMBL" id="KAL0170258.1"/>
    </source>
</evidence>
<feature type="region of interest" description="Disordered" evidence="1">
    <location>
        <begin position="28"/>
        <end position="52"/>
    </location>
</feature>
<organism evidence="2 3">
    <name type="scientific">Cirrhinus mrigala</name>
    <name type="common">Mrigala</name>
    <dbReference type="NCBI Taxonomy" id="683832"/>
    <lineage>
        <taxon>Eukaryota</taxon>
        <taxon>Metazoa</taxon>
        <taxon>Chordata</taxon>
        <taxon>Craniata</taxon>
        <taxon>Vertebrata</taxon>
        <taxon>Euteleostomi</taxon>
        <taxon>Actinopterygii</taxon>
        <taxon>Neopterygii</taxon>
        <taxon>Teleostei</taxon>
        <taxon>Ostariophysi</taxon>
        <taxon>Cypriniformes</taxon>
        <taxon>Cyprinidae</taxon>
        <taxon>Labeoninae</taxon>
        <taxon>Labeonini</taxon>
        <taxon>Cirrhinus</taxon>
    </lineage>
</organism>
<comment type="caution">
    <text evidence="2">The sequence shown here is derived from an EMBL/GenBank/DDBJ whole genome shotgun (WGS) entry which is preliminary data.</text>
</comment>
<dbReference type="Proteomes" id="UP001529510">
    <property type="component" value="Unassembled WGS sequence"/>
</dbReference>
<evidence type="ECO:0000313" key="3">
    <source>
        <dbReference type="Proteomes" id="UP001529510"/>
    </source>
</evidence>
<evidence type="ECO:0000256" key="1">
    <source>
        <dbReference type="SAM" id="MobiDB-lite"/>
    </source>
</evidence>
<dbReference type="EMBL" id="JAMKFB020000017">
    <property type="protein sequence ID" value="KAL0170258.1"/>
    <property type="molecule type" value="Genomic_DNA"/>
</dbReference>
<accession>A0ABD0P842</accession>
<keyword evidence="3" id="KW-1185">Reference proteome</keyword>
<sequence length="52" mass="5551">MVEPASEPANDTHVIYEGHHLHFPSGTCGHGHNISTVSHMSAGGLPQSFNTR</sequence>
<dbReference type="AlphaFoldDB" id="A0ABD0P842"/>